<comment type="caution">
    <text evidence="11">The sequence shown here is derived from an EMBL/GenBank/DDBJ whole genome shotgun (WGS) entry which is preliminary data.</text>
</comment>
<evidence type="ECO:0000256" key="7">
    <source>
        <dbReference type="ARBA" id="ARBA00022989"/>
    </source>
</evidence>
<evidence type="ECO:0000313" key="12">
    <source>
        <dbReference type="EMBL" id="MSC34149.1"/>
    </source>
</evidence>
<dbReference type="PANTHER" id="PTHR37324:SF2">
    <property type="entry name" value="PTS SYSTEM GALACTITOL-SPECIFIC EIIC COMPONENT"/>
    <property type="match status" value="1"/>
</dbReference>
<dbReference type="Proteomes" id="UP000480929">
    <property type="component" value="Unassembled WGS sequence"/>
</dbReference>
<keyword evidence="8 9" id="KW-0472">Membrane</keyword>
<feature type="transmembrane region" description="Helical" evidence="9">
    <location>
        <begin position="128"/>
        <end position="150"/>
    </location>
</feature>
<reference evidence="13 14" key="1">
    <citation type="journal article" date="2019" name="Nat. Med.">
        <title>A library of human gut bacterial isolates paired with longitudinal multiomics data enables mechanistic microbiome research.</title>
        <authorList>
            <person name="Poyet M."/>
            <person name="Groussin M."/>
            <person name="Gibbons S.M."/>
            <person name="Avila-Pacheco J."/>
            <person name="Jiang X."/>
            <person name="Kearney S.M."/>
            <person name="Perrotta A.R."/>
            <person name="Berdy B."/>
            <person name="Zhao S."/>
            <person name="Lieberman T.D."/>
            <person name="Swanson P.K."/>
            <person name="Smith M."/>
            <person name="Roesemann S."/>
            <person name="Alexander J.E."/>
            <person name="Rich S.A."/>
            <person name="Livny J."/>
            <person name="Vlamakis H."/>
            <person name="Clish C."/>
            <person name="Bullock K."/>
            <person name="Deik A."/>
            <person name="Scott J."/>
            <person name="Pierce K.A."/>
            <person name="Xavier R.J."/>
            <person name="Alm E.J."/>
        </authorList>
    </citation>
    <scope>NUCLEOTIDE SEQUENCE [LARGE SCALE GENOMIC DNA]</scope>
    <source>
        <strain evidence="11 13">BIOML-A4</strain>
        <strain evidence="12 14">BIOML-A5</strain>
    </source>
</reference>
<dbReference type="InterPro" id="IPR013853">
    <property type="entry name" value="EIIC-GAT"/>
</dbReference>
<evidence type="ECO:0000256" key="6">
    <source>
        <dbReference type="ARBA" id="ARBA00022692"/>
    </source>
</evidence>
<feature type="transmembrane region" description="Helical" evidence="9">
    <location>
        <begin position="315"/>
        <end position="340"/>
    </location>
</feature>
<organism evidence="11 13">
    <name type="scientific">Holdemania massiliensis</name>
    <dbReference type="NCBI Taxonomy" id="1468449"/>
    <lineage>
        <taxon>Bacteria</taxon>
        <taxon>Bacillati</taxon>
        <taxon>Bacillota</taxon>
        <taxon>Erysipelotrichia</taxon>
        <taxon>Erysipelotrichales</taxon>
        <taxon>Erysipelotrichaceae</taxon>
        <taxon>Holdemania</taxon>
    </lineage>
</organism>
<dbReference type="EMBL" id="WKPI01000028">
    <property type="protein sequence ID" value="MSC34149.1"/>
    <property type="molecule type" value="Genomic_DNA"/>
</dbReference>
<evidence type="ECO:0000313" key="13">
    <source>
        <dbReference type="Proteomes" id="UP000433575"/>
    </source>
</evidence>
<feature type="domain" description="PTS EIIC type-2" evidence="10">
    <location>
        <begin position="8"/>
        <end position="447"/>
    </location>
</feature>
<evidence type="ECO:0000256" key="4">
    <source>
        <dbReference type="ARBA" id="ARBA00022597"/>
    </source>
</evidence>
<dbReference type="Proteomes" id="UP000433575">
    <property type="component" value="Unassembled WGS sequence"/>
</dbReference>
<comment type="subcellular location">
    <subcellularLocation>
        <location evidence="1">Cell membrane</location>
        <topology evidence="1">Multi-pass membrane protein</topology>
    </subcellularLocation>
</comment>
<protein>
    <submittedName>
        <fullName evidence="11">PTS galactitol transporter subunit IIC</fullName>
    </submittedName>
</protein>
<dbReference type="GO" id="GO:0015577">
    <property type="term" value="F:galactitol transmembrane transporter activity"/>
    <property type="evidence" value="ECO:0007669"/>
    <property type="project" value="InterPro"/>
</dbReference>
<evidence type="ECO:0000256" key="9">
    <source>
        <dbReference type="SAM" id="Phobius"/>
    </source>
</evidence>
<feature type="transmembrane region" description="Helical" evidence="9">
    <location>
        <begin position="233"/>
        <end position="251"/>
    </location>
</feature>
<feature type="transmembrane region" description="Helical" evidence="9">
    <location>
        <begin position="43"/>
        <end position="63"/>
    </location>
</feature>
<keyword evidence="2" id="KW-0813">Transport</keyword>
<dbReference type="PIRSF" id="PIRSF006304">
    <property type="entry name" value="GatC"/>
    <property type="match status" value="1"/>
</dbReference>
<sequence>MEYIISIFQGISDLGSTLMLPVMFTIIGLIIGCKFSKALKAGITVSIGLIGINLVMNLVYNNMEPVADILVSNFGLNLKYLDVGWAAVSAVAFSTLVGAFIIPYILALNIILITLKATRTINIDIWNYWHYALTGSFIHMATGNLILAFLGATVHFVASLVVADRTAKQVQEVMGIPGISIPQGYAAATVPHSVLVGKVFDLFSKNKDVTTADAEKVNRFKENEWVKTVTDPIYIGLIIGTAIALIVGYDLKSALTVGISMSALMYLLPRMAKVLMEGLLPISNAAKAFMTKRFKGQEFYIGMDSAVLLGHPTTITVGLVLMPIALLLAIILPGNAIIPLAGISSMQWDVAMATVIHKGKFWRTLVSGIIGTAMVLLISSYFGPYITQFALSGAISIPEGATGISAMTVNLFTFIPHILANIHIIGPVVLVALILGLALWNRAWLKKQTNLSTTEFIDADASSYTEK</sequence>
<name>A0A6N7S9E4_9FIRM</name>
<dbReference type="GO" id="GO:0009401">
    <property type="term" value="P:phosphoenolpyruvate-dependent sugar phosphotransferase system"/>
    <property type="evidence" value="ECO:0007669"/>
    <property type="project" value="UniProtKB-KW"/>
</dbReference>
<feature type="transmembrane region" description="Helical" evidence="9">
    <location>
        <begin position="418"/>
        <end position="440"/>
    </location>
</feature>
<evidence type="ECO:0000259" key="10">
    <source>
        <dbReference type="PROSITE" id="PS51104"/>
    </source>
</evidence>
<dbReference type="InterPro" id="IPR013014">
    <property type="entry name" value="PTS_EIIC_2"/>
</dbReference>
<feature type="transmembrane region" description="Helical" evidence="9">
    <location>
        <begin position="361"/>
        <end position="382"/>
    </location>
</feature>
<evidence type="ECO:0000256" key="1">
    <source>
        <dbReference type="ARBA" id="ARBA00004651"/>
    </source>
</evidence>
<dbReference type="EMBL" id="WKPJ01000026">
    <property type="protein sequence ID" value="MSA90419.1"/>
    <property type="molecule type" value="Genomic_DNA"/>
</dbReference>
<keyword evidence="4" id="KW-0762">Sugar transport</keyword>
<dbReference type="PANTHER" id="PTHR37324">
    <property type="entry name" value="PTS SYSTEM GALACTITOL-SPECIFIC EIIC COMPONENT"/>
    <property type="match status" value="1"/>
</dbReference>
<evidence type="ECO:0000313" key="11">
    <source>
        <dbReference type="EMBL" id="MSA90419.1"/>
    </source>
</evidence>
<evidence type="ECO:0000256" key="2">
    <source>
        <dbReference type="ARBA" id="ARBA00022448"/>
    </source>
</evidence>
<feature type="transmembrane region" description="Helical" evidence="9">
    <location>
        <begin position="83"/>
        <end position="107"/>
    </location>
</feature>
<dbReference type="RefSeq" id="WP_154239656.1">
    <property type="nucleotide sequence ID" value="NZ_CAUFAO010000029.1"/>
</dbReference>
<dbReference type="Pfam" id="PF03611">
    <property type="entry name" value="EIIC-GAT"/>
    <property type="match status" value="1"/>
</dbReference>
<feature type="transmembrane region" description="Helical" evidence="9">
    <location>
        <begin position="6"/>
        <end position="31"/>
    </location>
</feature>
<dbReference type="PROSITE" id="PS51104">
    <property type="entry name" value="PTS_EIIC_TYPE_2"/>
    <property type="match status" value="1"/>
</dbReference>
<keyword evidence="14" id="KW-1185">Reference proteome</keyword>
<gene>
    <name evidence="12" type="ORF">GKD88_13565</name>
    <name evidence="11" type="ORF">GKE08_13895</name>
</gene>
<keyword evidence="5" id="KW-0598">Phosphotransferase system</keyword>
<keyword evidence="6 9" id="KW-0812">Transmembrane</keyword>
<keyword evidence="3" id="KW-1003">Cell membrane</keyword>
<evidence type="ECO:0000256" key="5">
    <source>
        <dbReference type="ARBA" id="ARBA00022683"/>
    </source>
</evidence>
<keyword evidence="7 9" id="KW-1133">Transmembrane helix</keyword>
<proteinExistence type="predicted"/>
<dbReference type="GO" id="GO:0005886">
    <property type="term" value="C:plasma membrane"/>
    <property type="evidence" value="ECO:0007669"/>
    <property type="project" value="UniProtKB-SubCell"/>
</dbReference>
<evidence type="ECO:0000313" key="14">
    <source>
        <dbReference type="Proteomes" id="UP000480929"/>
    </source>
</evidence>
<dbReference type="AlphaFoldDB" id="A0A6N7S9E4"/>
<accession>A0A6N7S9E4</accession>
<dbReference type="OrthoDB" id="9787936at2"/>
<evidence type="ECO:0000256" key="8">
    <source>
        <dbReference type="ARBA" id="ARBA00023136"/>
    </source>
</evidence>
<dbReference type="InterPro" id="IPR004703">
    <property type="entry name" value="PTS_sugar-sp_permease"/>
</dbReference>
<evidence type="ECO:0000256" key="3">
    <source>
        <dbReference type="ARBA" id="ARBA00022475"/>
    </source>
</evidence>